<gene>
    <name evidence="2" type="ORF">JX265_006623</name>
</gene>
<comment type="caution">
    <text evidence="2">The sequence shown here is derived from an EMBL/GenBank/DDBJ whole genome shotgun (WGS) entry which is preliminary data.</text>
</comment>
<feature type="compositionally biased region" description="Basic residues" evidence="1">
    <location>
        <begin position="180"/>
        <end position="190"/>
    </location>
</feature>
<dbReference type="AlphaFoldDB" id="A0A9P9WM22"/>
<evidence type="ECO:0000313" key="2">
    <source>
        <dbReference type="EMBL" id="KAI1869533.1"/>
    </source>
</evidence>
<evidence type="ECO:0000313" key="3">
    <source>
        <dbReference type="Proteomes" id="UP000829685"/>
    </source>
</evidence>
<organism evidence="2 3">
    <name type="scientific">Neoarthrinium moseri</name>
    <dbReference type="NCBI Taxonomy" id="1658444"/>
    <lineage>
        <taxon>Eukaryota</taxon>
        <taxon>Fungi</taxon>
        <taxon>Dikarya</taxon>
        <taxon>Ascomycota</taxon>
        <taxon>Pezizomycotina</taxon>
        <taxon>Sordariomycetes</taxon>
        <taxon>Xylariomycetidae</taxon>
        <taxon>Amphisphaeriales</taxon>
        <taxon>Apiosporaceae</taxon>
        <taxon>Neoarthrinium</taxon>
    </lineage>
</organism>
<evidence type="ECO:0000256" key="1">
    <source>
        <dbReference type="SAM" id="MobiDB-lite"/>
    </source>
</evidence>
<name>A0A9P9WM22_9PEZI</name>
<keyword evidence="3" id="KW-1185">Reference proteome</keyword>
<accession>A0A9P9WM22</accession>
<feature type="region of interest" description="Disordered" evidence="1">
    <location>
        <begin position="147"/>
        <end position="212"/>
    </location>
</feature>
<dbReference type="EMBL" id="JAFIMR010000015">
    <property type="protein sequence ID" value="KAI1869533.1"/>
    <property type="molecule type" value="Genomic_DNA"/>
</dbReference>
<sequence length="362" mass="41897">MASSVVRGQILVDVIILLEQNYEAFWDLLNAPNSNKPLKKLRNRIFNILENQVDLWIEAYFNNSNDSLKDSLVSTLLGRTTSQDWKYRDEQIHHGFRGHRHVRLFNDWGLNYAFSATGHPSDDHGVEKWVLDGWKLFSAGLRSLENKKSERQQARNHLYSPTSEAVQPREQISETYFHEHHSRQLSKPKRLSRDQTDPGALRAQQRRDTDAISDQEIETMEQTLKDLGDVLLTHVQNPEIRANLCLDCDVCHNIAKVNHLMLADRFLQRTGDASFATEGRISISSFLQGNYGIHELPRSPRFKSSVETTIRNVEKQLKNILNPKVYQKENRGKRPEPRLTYEPDLFEPERISLCDITNLSVD</sequence>
<reference evidence="2" key="1">
    <citation type="submission" date="2021-03" db="EMBL/GenBank/DDBJ databases">
        <title>Revisited historic fungal species revealed as producer of novel bioactive compounds through whole genome sequencing and comparative genomics.</title>
        <authorList>
            <person name="Vignolle G.A."/>
            <person name="Hochenegger N."/>
            <person name="Mach R.L."/>
            <person name="Mach-Aigner A.R."/>
            <person name="Javad Rahimi M."/>
            <person name="Salim K.A."/>
            <person name="Chan C.M."/>
            <person name="Lim L.B.L."/>
            <person name="Cai F."/>
            <person name="Druzhinina I.S."/>
            <person name="U'Ren J.M."/>
            <person name="Derntl C."/>
        </authorList>
    </citation>
    <scope>NUCLEOTIDE SEQUENCE</scope>
    <source>
        <strain evidence="2">TUCIM 5799</strain>
    </source>
</reference>
<dbReference type="Proteomes" id="UP000829685">
    <property type="component" value="Unassembled WGS sequence"/>
</dbReference>
<protein>
    <submittedName>
        <fullName evidence="2">Uncharacterized protein</fullName>
    </submittedName>
</protein>
<proteinExistence type="predicted"/>